<keyword evidence="4" id="KW-1185">Reference proteome</keyword>
<dbReference type="InterPro" id="IPR051053">
    <property type="entry name" value="ECH/Chromodomain_protein"/>
</dbReference>
<dbReference type="WBParaSite" id="PDA_v2.g8519.t1">
    <property type="protein sequence ID" value="PDA_v2.g8519.t1"/>
    <property type="gene ID" value="PDA_v2.g8519"/>
</dbReference>
<dbReference type="Proteomes" id="UP000887578">
    <property type="component" value="Unplaced"/>
</dbReference>
<evidence type="ECO:0000256" key="3">
    <source>
        <dbReference type="ARBA" id="ARBA00023235"/>
    </source>
</evidence>
<dbReference type="InterPro" id="IPR014748">
    <property type="entry name" value="Enoyl-CoA_hydra_C"/>
</dbReference>
<dbReference type="Gene3D" id="1.10.12.10">
    <property type="entry name" value="Lyase 2-enoyl-coa Hydratase, Chain A, domain 2"/>
    <property type="match status" value="1"/>
</dbReference>
<evidence type="ECO:0000256" key="2">
    <source>
        <dbReference type="ARBA" id="ARBA00023140"/>
    </source>
</evidence>
<dbReference type="PANTHER" id="PTHR43684:SF1">
    <property type="entry name" value="ENOYL-COA DELTA ISOMERASE 2"/>
    <property type="match status" value="1"/>
</dbReference>
<organism evidence="4 5">
    <name type="scientific">Panagrolaimus davidi</name>
    <dbReference type="NCBI Taxonomy" id="227884"/>
    <lineage>
        <taxon>Eukaryota</taxon>
        <taxon>Metazoa</taxon>
        <taxon>Ecdysozoa</taxon>
        <taxon>Nematoda</taxon>
        <taxon>Chromadorea</taxon>
        <taxon>Rhabditida</taxon>
        <taxon>Tylenchina</taxon>
        <taxon>Panagrolaimomorpha</taxon>
        <taxon>Panagrolaimoidea</taxon>
        <taxon>Panagrolaimidae</taxon>
        <taxon>Panagrolaimus</taxon>
    </lineage>
</organism>
<dbReference type="InterPro" id="IPR029045">
    <property type="entry name" value="ClpP/crotonase-like_dom_sf"/>
</dbReference>
<sequence length="67" mass="8019">MDECNRRIAEYAKLPPEALKVNKQVLRDVHRETLHKVNEHESAILRDRWVSKECEQALMAFMTRKKK</sequence>
<dbReference type="GO" id="GO:0005777">
    <property type="term" value="C:peroxisome"/>
    <property type="evidence" value="ECO:0007669"/>
    <property type="project" value="UniProtKB-SubCell"/>
</dbReference>
<keyword evidence="2" id="KW-0576">Peroxisome</keyword>
<evidence type="ECO:0000313" key="4">
    <source>
        <dbReference type="Proteomes" id="UP000887578"/>
    </source>
</evidence>
<dbReference type="PANTHER" id="PTHR43684">
    <property type="match status" value="1"/>
</dbReference>
<dbReference type="GO" id="GO:0016853">
    <property type="term" value="F:isomerase activity"/>
    <property type="evidence" value="ECO:0007669"/>
    <property type="project" value="UniProtKB-KW"/>
</dbReference>
<evidence type="ECO:0000313" key="5">
    <source>
        <dbReference type="WBParaSite" id="PDA_v2.g8519.t1"/>
    </source>
</evidence>
<evidence type="ECO:0000256" key="1">
    <source>
        <dbReference type="ARBA" id="ARBA00004275"/>
    </source>
</evidence>
<dbReference type="AlphaFoldDB" id="A0A914QW91"/>
<keyword evidence="3" id="KW-0413">Isomerase</keyword>
<comment type="subcellular location">
    <subcellularLocation>
        <location evidence="1">Peroxisome</location>
    </subcellularLocation>
</comment>
<name>A0A914QW91_9BILA</name>
<dbReference type="SUPFAM" id="SSF52096">
    <property type="entry name" value="ClpP/crotonase"/>
    <property type="match status" value="1"/>
</dbReference>
<protein>
    <submittedName>
        <fullName evidence="5">Uncharacterized protein</fullName>
    </submittedName>
</protein>
<proteinExistence type="predicted"/>
<reference evidence="5" key="1">
    <citation type="submission" date="2022-11" db="UniProtKB">
        <authorList>
            <consortium name="WormBaseParasite"/>
        </authorList>
    </citation>
    <scope>IDENTIFICATION</scope>
</reference>
<accession>A0A914QW91</accession>